<dbReference type="EMBL" id="MEUB01000011">
    <property type="protein sequence ID" value="OGC24166.1"/>
    <property type="molecule type" value="Genomic_DNA"/>
</dbReference>
<dbReference type="Proteomes" id="UP000178417">
    <property type="component" value="Unassembled WGS sequence"/>
</dbReference>
<organism evidence="1 2">
    <name type="scientific">candidate division WOR-1 bacterium RIFOXYB2_FULL_37_13</name>
    <dbReference type="NCBI Taxonomy" id="1802579"/>
    <lineage>
        <taxon>Bacteria</taxon>
        <taxon>Bacillati</taxon>
        <taxon>Saganbacteria</taxon>
    </lineage>
</organism>
<dbReference type="STRING" id="1802579.A2310_06430"/>
<reference evidence="1 2" key="1">
    <citation type="journal article" date="2016" name="Nat. Commun.">
        <title>Thousands of microbial genomes shed light on interconnected biogeochemical processes in an aquifer system.</title>
        <authorList>
            <person name="Anantharaman K."/>
            <person name="Brown C.T."/>
            <person name="Hug L.A."/>
            <person name="Sharon I."/>
            <person name="Castelle C.J."/>
            <person name="Probst A.J."/>
            <person name="Thomas B.C."/>
            <person name="Singh A."/>
            <person name="Wilkins M.J."/>
            <person name="Karaoz U."/>
            <person name="Brodie E.L."/>
            <person name="Williams K.H."/>
            <person name="Hubbard S.S."/>
            <person name="Banfield J.F."/>
        </authorList>
    </citation>
    <scope>NUCLEOTIDE SEQUENCE [LARGE SCALE GENOMIC DNA]</scope>
</reference>
<gene>
    <name evidence="1" type="ORF">A2310_06430</name>
</gene>
<evidence type="ECO:0000313" key="1">
    <source>
        <dbReference type="EMBL" id="OGC24166.1"/>
    </source>
</evidence>
<name>A0A1F4SUQ9_UNCSA</name>
<proteinExistence type="predicted"/>
<accession>A0A1F4SUQ9</accession>
<evidence type="ECO:0000313" key="2">
    <source>
        <dbReference type="Proteomes" id="UP000178417"/>
    </source>
</evidence>
<protein>
    <submittedName>
        <fullName evidence="1">Uncharacterized protein</fullName>
    </submittedName>
</protein>
<sequence>MLAAASNPNLFLKKDFVKLNFIKNDFIRETKAILPNRATLTPIKFGSPSFPEVERFNDFSNFIDLSRYFLFQGLQRLGVPPHALLDEDTFTLADVFIEALKEKAGIDIERNKAILMTVARSCSPSIKMDPSVPSIYKDDTYPDFKKRALILLETGAGYIKPIVGFQARGLSRVEYSGEKIVLRTVDETLALSILMAFNRNLSHNFDCHINDDGSITVTEIDTPFLFAPSLERFFEVYENMTCRQDFSNLGNWERSGTIFEEAIDTPLLNGGSTWEIRSILQRGRVVASYAKVGANSYVGNIAAGGHGLESIEAVSEAYKGFYEELGIEATEEGITRLSTSFLKEAYEHAEISTRALSHYLVELRNKYYPHYPFADIRFDDFSVDFMAAKRGDRLKPFIIDVGLGYGIKGLLECNPHLYYLVKQGQAAMHESFLEELKDFGRLEFMKEF</sequence>
<comment type="caution">
    <text evidence="1">The sequence shown here is derived from an EMBL/GenBank/DDBJ whole genome shotgun (WGS) entry which is preliminary data.</text>
</comment>
<dbReference type="AlphaFoldDB" id="A0A1F4SUQ9"/>